<dbReference type="EMBL" id="FNNG01000013">
    <property type="protein sequence ID" value="SDX56326.1"/>
    <property type="molecule type" value="Genomic_DNA"/>
</dbReference>
<protein>
    <submittedName>
        <fullName evidence="1">Stage III sporulation protein AB</fullName>
    </submittedName>
</protein>
<evidence type="ECO:0000313" key="1">
    <source>
        <dbReference type="EMBL" id="SDX56326.1"/>
    </source>
</evidence>
<dbReference type="AlphaFoldDB" id="A0A1H3CQC9"/>
<dbReference type="Pfam" id="PF09548">
    <property type="entry name" value="Spore_III_AB"/>
    <property type="match status" value="1"/>
</dbReference>
<sequence>MLLIKLIGSALIITSTTLIGFCYGGKYTDRLNNLIYLEQCFKILETEIVYGANPLPEALSNVYKKGNKKVSFIFQEIKNHLQRSKKGNLYQSFSSIEWILKNRLNLKEEDIEIILSLGRVLGSSDRLDQEKNFNFIFKQMELLQKDAKIDRDRNERLYKNLGILSGIAILIILV</sequence>
<keyword evidence="2" id="KW-1185">Reference proteome</keyword>
<dbReference type="Proteomes" id="UP000198828">
    <property type="component" value="Unassembled WGS sequence"/>
</dbReference>
<dbReference type="PIRSF" id="PIRSF021435">
    <property type="entry name" value="SpoIIIAB"/>
    <property type="match status" value="1"/>
</dbReference>
<reference evidence="1 2" key="1">
    <citation type="submission" date="2016-10" db="EMBL/GenBank/DDBJ databases">
        <authorList>
            <person name="de Groot N.N."/>
        </authorList>
    </citation>
    <scope>NUCLEOTIDE SEQUENCE [LARGE SCALE GENOMIC DNA]</scope>
    <source>
        <strain evidence="1 2">DSM 23310</strain>
    </source>
</reference>
<gene>
    <name evidence="1" type="ORF">SAMN05660923_02521</name>
</gene>
<name>A0A1H3CQC9_9FIRM</name>
<evidence type="ECO:0000313" key="2">
    <source>
        <dbReference type="Proteomes" id="UP000198828"/>
    </source>
</evidence>
<accession>A0A1H3CQC9</accession>
<dbReference type="RefSeq" id="WP_093754231.1">
    <property type="nucleotide sequence ID" value="NZ_BSYN01000009.1"/>
</dbReference>
<dbReference type="OrthoDB" id="1957909at2"/>
<organism evidence="1 2">
    <name type="scientific">Tepidimicrobium xylanilyticum</name>
    <dbReference type="NCBI Taxonomy" id="1123352"/>
    <lineage>
        <taxon>Bacteria</taxon>
        <taxon>Bacillati</taxon>
        <taxon>Bacillota</taxon>
        <taxon>Tissierellia</taxon>
        <taxon>Tissierellales</taxon>
        <taxon>Tepidimicrobiaceae</taxon>
        <taxon>Tepidimicrobium</taxon>
    </lineage>
</organism>
<proteinExistence type="predicted"/>
<dbReference type="InterPro" id="IPR014198">
    <property type="entry name" value="Spore_III_AB"/>
</dbReference>